<reference evidence="1 2" key="1">
    <citation type="submission" date="2020-08" db="EMBL/GenBank/DDBJ databases">
        <title>Genomic Encyclopedia of Type Strains, Phase IV (KMG-IV): sequencing the most valuable type-strain genomes for metagenomic binning, comparative biology and taxonomic classification.</title>
        <authorList>
            <person name="Goeker M."/>
        </authorList>
    </citation>
    <scope>NUCLEOTIDE SEQUENCE [LARGE SCALE GENOMIC DNA]</scope>
    <source>
        <strain evidence="1 2">DSM 7465</strain>
    </source>
</reference>
<dbReference type="EMBL" id="JACHOV010000012">
    <property type="protein sequence ID" value="MBB4642645.1"/>
    <property type="molecule type" value="Genomic_DNA"/>
</dbReference>
<dbReference type="AlphaFoldDB" id="A0A840HX33"/>
<evidence type="ECO:0000313" key="2">
    <source>
        <dbReference type="Proteomes" id="UP000575068"/>
    </source>
</evidence>
<accession>A0A840HX33</accession>
<sequence length="66" mass="7710">MSINDWEIWACANKMIHMHGEDATIRAAMNTDLLLKKGDLDGHKLWLSILRRIRELEQTSPQRSIH</sequence>
<keyword evidence="2" id="KW-1185">Reference proteome</keyword>
<comment type="caution">
    <text evidence="1">The sequence shown here is derived from an EMBL/GenBank/DDBJ whole genome shotgun (WGS) entry which is preliminary data.</text>
</comment>
<dbReference type="Proteomes" id="UP000575068">
    <property type="component" value="Unassembled WGS sequence"/>
</dbReference>
<proteinExistence type="predicted"/>
<organism evidence="1 2">
    <name type="scientific">Rhizorhapis suberifaciens</name>
    <name type="common">corky root of lettuce</name>
    <dbReference type="NCBI Taxonomy" id="13656"/>
    <lineage>
        <taxon>Bacteria</taxon>
        <taxon>Pseudomonadati</taxon>
        <taxon>Pseudomonadota</taxon>
        <taxon>Alphaproteobacteria</taxon>
        <taxon>Sphingomonadales</taxon>
        <taxon>Sphingomonadaceae</taxon>
        <taxon>Rhizorhapis</taxon>
    </lineage>
</organism>
<gene>
    <name evidence="1" type="ORF">HNQ99_002981</name>
</gene>
<evidence type="ECO:0000313" key="1">
    <source>
        <dbReference type="EMBL" id="MBB4642645.1"/>
    </source>
</evidence>
<protein>
    <submittedName>
        <fullName evidence="1">Uncharacterized protein</fullName>
    </submittedName>
</protein>
<name>A0A840HX33_9SPHN</name>